<accession>A0ABV7EU40</accession>
<dbReference type="EMBL" id="JBHRSS010000010">
    <property type="protein sequence ID" value="MFC3106253.1"/>
    <property type="molecule type" value="Genomic_DNA"/>
</dbReference>
<evidence type="ECO:0008006" key="4">
    <source>
        <dbReference type="Google" id="ProtNLM"/>
    </source>
</evidence>
<gene>
    <name evidence="2" type="ORF">ACFOSU_20455</name>
</gene>
<protein>
    <recommendedName>
        <fullName evidence="4">Porin</fullName>
    </recommendedName>
</protein>
<evidence type="ECO:0000313" key="2">
    <source>
        <dbReference type="EMBL" id="MFC3106253.1"/>
    </source>
</evidence>
<name>A0ABV7EU40_9GAMM</name>
<organism evidence="2 3">
    <name type="scientific">Salinisphaera aquimarina</name>
    <dbReference type="NCBI Taxonomy" id="2094031"/>
    <lineage>
        <taxon>Bacteria</taxon>
        <taxon>Pseudomonadati</taxon>
        <taxon>Pseudomonadota</taxon>
        <taxon>Gammaproteobacteria</taxon>
        <taxon>Salinisphaerales</taxon>
        <taxon>Salinisphaeraceae</taxon>
        <taxon>Salinisphaera</taxon>
    </lineage>
</organism>
<comment type="caution">
    <text evidence="2">The sequence shown here is derived from an EMBL/GenBank/DDBJ whole genome shotgun (WGS) entry which is preliminary data.</text>
</comment>
<evidence type="ECO:0000313" key="3">
    <source>
        <dbReference type="Proteomes" id="UP001595462"/>
    </source>
</evidence>
<dbReference type="Proteomes" id="UP001595462">
    <property type="component" value="Unassembled WGS sequence"/>
</dbReference>
<feature type="chain" id="PRO_5047302781" description="Porin" evidence="1">
    <location>
        <begin position="27"/>
        <end position="301"/>
    </location>
</feature>
<evidence type="ECO:0000256" key="1">
    <source>
        <dbReference type="SAM" id="SignalP"/>
    </source>
</evidence>
<keyword evidence="3" id="KW-1185">Reference proteome</keyword>
<feature type="signal peptide" evidence="1">
    <location>
        <begin position="1"/>
        <end position="26"/>
    </location>
</feature>
<dbReference type="RefSeq" id="WP_380691872.1">
    <property type="nucleotide sequence ID" value="NZ_JBHRSS010000010.1"/>
</dbReference>
<proteinExistence type="predicted"/>
<reference evidence="3" key="1">
    <citation type="journal article" date="2019" name="Int. J. Syst. Evol. Microbiol.">
        <title>The Global Catalogue of Microorganisms (GCM) 10K type strain sequencing project: providing services to taxonomists for standard genome sequencing and annotation.</title>
        <authorList>
            <consortium name="The Broad Institute Genomics Platform"/>
            <consortium name="The Broad Institute Genome Sequencing Center for Infectious Disease"/>
            <person name="Wu L."/>
            <person name="Ma J."/>
        </authorList>
    </citation>
    <scope>NUCLEOTIDE SEQUENCE [LARGE SCALE GENOMIC DNA]</scope>
    <source>
        <strain evidence="3">KCTC 52640</strain>
    </source>
</reference>
<sequence length="301" mass="31609">MIKYRTAGRALVSGALIWGTSSLALAQMTDPSIDAAPNSDSPANLQTSAPAATPGDKLFGSFGIDYASHFVSYGGDVWGGGNDFYGTQATNFAHVDLGAELPSGFAVTFGVWSDINNNADDTLGGNIQEIDIYGGLSYTINALTLGVTYQQWYYGGEVERIVDLSAGYDDSALWGDSGFALNPAFVTHIRVKGQPGQDEGAVFVGSVEPAFPLVDSPTWPITLSIPTSVGFMTDDFQGGDGGFGYASLGATATIGLSAIPVSYGEWSLAFNTTYYHTDEDVIPGNPEDDFLTGMVSLAMAF</sequence>
<keyword evidence="1" id="KW-0732">Signal</keyword>